<feature type="transmembrane region" description="Helical" evidence="1">
    <location>
        <begin position="51"/>
        <end position="68"/>
    </location>
</feature>
<evidence type="ECO:0000256" key="1">
    <source>
        <dbReference type="SAM" id="Phobius"/>
    </source>
</evidence>
<accession>A0A1G5K699</accession>
<organism evidence="2 3">
    <name type="scientific">Paracoccus tibetensis</name>
    <dbReference type="NCBI Taxonomy" id="336292"/>
    <lineage>
        <taxon>Bacteria</taxon>
        <taxon>Pseudomonadati</taxon>
        <taxon>Pseudomonadota</taxon>
        <taxon>Alphaproteobacteria</taxon>
        <taxon>Rhodobacterales</taxon>
        <taxon>Paracoccaceae</taxon>
        <taxon>Paracoccus</taxon>
    </lineage>
</organism>
<evidence type="ECO:0000313" key="3">
    <source>
        <dbReference type="Proteomes" id="UP000199502"/>
    </source>
</evidence>
<dbReference type="Proteomes" id="UP000199502">
    <property type="component" value="Unassembled WGS sequence"/>
</dbReference>
<proteinExistence type="predicted"/>
<sequence>MVELVRDVRLIRILRWRSMVQNFSIIGAIFLAAGLYRLAEDDWIFSRLTAIYLPVGITLWAGALWLLVRGPIIYVDKDGVTENDV</sequence>
<keyword evidence="1" id="KW-0812">Transmembrane</keyword>
<keyword evidence="1" id="KW-1133">Transmembrane helix</keyword>
<protein>
    <submittedName>
        <fullName evidence="2">Uncharacterized protein</fullName>
    </submittedName>
</protein>
<reference evidence="2 3" key="1">
    <citation type="submission" date="2016-10" db="EMBL/GenBank/DDBJ databases">
        <authorList>
            <person name="de Groot N.N."/>
        </authorList>
    </citation>
    <scope>NUCLEOTIDE SEQUENCE [LARGE SCALE GENOMIC DNA]</scope>
    <source>
        <strain evidence="2 3">CGMCC 1.8925</strain>
    </source>
</reference>
<evidence type="ECO:0000313" key="2">
    <source>
        <dbReference type="EMBL" id="SCY96057.1"/>
    </source>
</evidence>
<dbReference type="RefSeq" id="WP_139166037.1">
    <property type="nucleotide sequence ID" value="NZ_FMVT01000023.1"/>
</dbReference>
<feature type="transmembrane region" description="Helical" evidence="1">
    <location>
        <begin position="20"/>
        <end position="39"/>
    </location>
</feature>
<keyword evidence="3" id="KW-1185">Reference proteome</keyword>
<name>A0A1G5K699_9RHOB</name>
<dbReference type="AlphaFoldDB" id="A0A1G5K699"/>
<dbReference type="EMBL" id="FMVT01000023">
    <property type="protein sequence ID" value="SCY96057.1"/>
    <property type="molecule type" value="Genomic_DNA"/>
</dbReference>
<keyword evidence="1" id="KW-0472">Membrane</keyword>
<gene>
    <name evidence="2" type="ORF">SAMN05660710_03713</name>
</gene>